<dbReference type="PRINTS" id="PR00045">
    <property type="entry name" value="SIGMA54FCT"/>
</dbReference>
<organism evidence="11">
    <name type="scientific">bioreactor metagenome</name>
    <dbReference type="NCBI Taxonomy" id="1076179"/>
    <lineage>
        <taxon>unclassified sequences</taxon>
        <taxon>metagenomes</taxon>
        <taxon>ecological metagenomes</taxon>
    </lineage>
</organism>
<protein>
    <submittedName>
        <fullName evidence="11">RNA polymerase sigma-54 factor</fullName>
    </submittedName>
</protein>
<evidence type="ECO:0000256" key="2">
    <source>
        <dbReference type="ARBA" id="ARBA00022478"/>
    </source>
</evidence>
<dbReference type="AlphaFoldDB" id="A0A644TVS2"/>
<accession>A0A644TVS2</accession>
<name>A0A644TVS2_9ZZZZ</name>
<evidence type="ECO:0000256" key="8">
    <source>
        <dbReference type="ARBA" id="ARBA00023163"/>
    </source>
</evidence>
<comment type="similarity">
    <text evidence="1">Belongs to the sigma-54 factor family.</text>
</comment>
<dbReference type="PANTHER" id="PTHR32248:SF4">
    <property type="entry name" value="RNA POLYMERASE SIGMA-54 FACTOR"/>
    <property type="match status" value="1"/>
</dbReference>
<proteinExistence type="inferred from homology"/>
<evidence type="ECO:0000256" key="4">
    <source>
        <dbReference type="ARBA" id="ARBA00022695"/>
    </source>
</evidence>
<evidence type="ECO:0000256" key="1">
    <source>
        <dbReference type="ARBA" id="ARBA00008798"/>
    </source>
</evidence>
<evidence type="ECO:0000259" key="9">
    <source>
        <dbReference type="Pfam" id="PF04552"/>
    </source>
</evidence>
<dbReference type="Pfam" id="PF04552">
    <property type="entry name" value="Sigma54_DBD"/>
    <property type="match status" value="1"/>
</dbReference>
<dbReference type="GO" id="GO:0003677">
    <property type="term" value="F:DNA binding"/>
    <property type="evidence" value="ECO:0007669"/>
    <property type="project" value="UniProtKB-KW"/>
</dbReference>
<dbReference type="InterPro" id="IPR010982">
    <property type="entry name" value="Lambda_DNA-bd_dom_sf"/>
</dbReference>
<dbReference type="GO" id="GO:0000428">
    <property type="term" value="C:DNA-directed RNA polymerase complex"/>
    <property type="evidence" value="ECO:0007669"/>
    <property type="project" value="UniProtKB-KW"/>
</dbReference>
<evidence type="ECO:0000259" key="10">
    <source>
        <dbReference type="Pfam" id="PF04963"/>
    </source>
</evidence>
<evidence type="ECO:0000256" key="7">
    <source>
        <dbReference type="ARBA" id="ARBA00023125"/>
    </source>
</evidence>
<dbReference type="InterPro" id="IPR038709">
    <property type="entry name" value="RpoN_core-bd_sf"/>
</dbReference>
<dbReference type="EMBL" id="VSSQ01000053">
    <property type="protein sequence ID" value="MPL70567.1"/>
    <property type="molecule type" value="Genomic_DNA"/>
</dbReference>
<dbReference type="Pfam" id="PF04963">
    <property type="entry name" value="Sigma54_CBD"/>
    <property type="match status" value="1"/>
</dbReference>
<dbReference type="InterPro" id="IPR007634">
    <property type="entry name" value="RNA_pol_sigma_54_DNA-bd"/>
</dbReference>
<evidence type="ECO:0000256" key="3">
    <source>
        <dbReference type="ARBA" id="ARBA00022679"/>
    </source>
</evidence>
<dbReference type="PROSITE" id="PS00718">
    <property type="entry name" value="SIGMA54_2"/>
    <property type="match status" value="1"/>
</dbReference>
<dbReference type="GO" id="GO:0006352">
    <property type="term" value="P:DNA-templated transcription initiation"/>
    <property type="evidence" value="ECO:0007669"/>
    <property type="project" value="InterPro"/>
</dbReference>
<evidence type="ECO:0000313" key="11">
    <source>
        <dbReference type="EMBL" id="MPL70567.1"/>
    </source>
</evidence>
<dbReference type="GO" id="GO:0016987">
    <property type="term" value="F:sigma factor activity"/>
    <property type="evidence" value="ECO:0007669"/>
    <property type="project" value="UniProtKB-KW"/>
</dbReference>
<keyword evidence="3" id="KW-0808">Transferase</keyword>
<evidence type="ECO:0000256" key="6">
    <source>
        <dbReference type="ARBA" id="ARBA00023082"/>
    </source>
</evidence>
<keyword evidence="7" id="KW-0238">DNA-binding</keyword>
<gene>
    <name evidence="11" type="primary">rpoN_3</name>
    <name evidence="11" type="ORF">SDC9_16324</name>
</gene>
<keyword evidence="2" id="KW-0240">DNA-directed RNA polymerase</keyword>
<feature type="domain" description="RNA polymerase sigma factor 54 core-binding" evidence="10">
    <location>
        <begin position="99"/>
        <end position="280"/>
    </location>
</feature>
<comment type="caution">
    <text evidence="11">The sequence shown here is derived from an EMBL/GenBank/DDBJ whole genome shotgun (WGS) entry which is preliminary data.</text>
</comment>
<feature type="domain" description="RNA polymerase sigma factor 54 DNA-binding" evidence="9">
    <location>
        <begin position="299"/>
        <end position="460"/>
    </location>
</feature>
<dbReference type="PIRSF" id="PIRSF000774">
    <property type="entry name" value="RpoN"/>
    <property type="match status" value="1"/>
</dbReference>
<keyword evidence="8" id="KW-0804">Transcription</keyword>
<dbReference type="Gene3D" id="1.10.260.40">
    <property type="entry name" value="lambda repressor-like DNA-binding domains"/>
    <property type="match status" value="1"/>
</dbReference>
<sequence>MQAQRPALVAEQRQKLNPRMLQSIKILAMPVAELTEEIQSELEANPALEVLDDRSELSLDSYAEAKIDDSGEDWGDGTEDYSYRRTGADEDAKHKFLEGAIALPETLQEHLLTQLRMLSLSPVIRKIGERLIQNLDEDGFHRTPPEELCPACSPEDLEQAMEIVRGLDPNGTCTKDYRESLLVQAALDPEAPEGVIEIMTAHLDKLEKGKHAEIRRSLKIKDPQIEEILAYIKTLSPFPGRAFSTEKTRYVVPDLAIRVENDEFVIELNDEVIPLLGINPFFSELSSKKSGPRDKDTVSFVKENIERAKFFIGSLQQRSQTLLKVAKVIAKFQARFFVEGPQAMQPLTLRDVADEVGVHETTVSRIANGKYVQTDWGILELRRFFTNPVSSTAAGTTQHSKESAKATLREILEGEDGNKPAYSDRELVDILAGRGIKIARRTVAKYRGELDMDSSFSRRKY</sequence>
<dbReference type="GO" id="GO:0001216">
    <property type="term" value="F:DNA-binding transcription activator activity"/>
    <property type="evidence" value="ECO:0007669"/>
    <property type="project" value="InterPro"/>
</dbReference>
<dbReference type="Pfam" id="PF00309">
    <property type="entry name" value="Sigma54_AID"/>
    <property type="match status" value="1"/>
</dbReference>
<keyword evidence="4" id="KW-0548">Nucleotidyltransferase</keyword>
<dbReference type="Gene3D" id="1.10.10.60">
    <property type="entry name" value="Homeodomain-like"/>
    <property type="match status" value="1"/>
</dbReference>
<keyword evidence="6" id="KW-0731">Sigma factor</keyword>
<dbReference type="InterPro" id="IPR007046">
    <property type="entry name" value="RNA_pol_sigma_54_core-bd"/>
</dbReference>
<dbReference type="PANTHER" id="PTHR32248">
    <property type="entry name" value="RNA POLYMERASE SIGMA-54 FACTOR"/>
    <property type="match status" value="1"/>
</dbReference>
<dbReference type="GO" id="GO:0016779">
    <property type="term" value="F:nucleotidyltransferase activity"/>
    <property type="evidence" value="ECO:0007669"/>
    <property type="project" value="UniProtKB-KW"/>
</dbReference>
<keyword evidence="5" id="KW-0805">Transcription regulation</keyword>
<dbReference type="PROSITE" id="PS50044">
    <property type="entry name" value="SIGMA54_3"/>
    <property type="match status" value="1"/>
</dbReference>
<dbReference type="NCBIfam" id="TIGR02395">
    <property type="entry name" value="rpoN_sigma"/>
    <property type="match status" value="1"/>
</dbReference>
<reference evidence="11" key="1">
    <citation type="submission" date="2019-08" db="EMBL/GenBank/DDBJ databases">
        <authorList>
            <person name="Kucharzyk K."/>
            <person name="Murdoch R.W."/>
            <person name="Higgins S."/>
            <person name="Loffler F."/>
        </authorList>
    </citation>
    <scope>NUCLEOTIDE SEQUENCE</scope>
</reference>
<dbReference type="Gene3D" id="1.10.10.1330">
    <property type="entry name" value="RNA polymerase sigma-54 factor, core-binding domain"/>
    <property type="match status" value="1"/>
</dbReference>
<evidence type="ECO:0000256" key="5">
    <source>
        <dbReference type="ARBA" id="ARBA00023015"/>
    </source>
</evidence>
<dbReference type="InterPro" id="IPR000394">
    <property type="entry name" value="RNA_pol_sigma_54"/>
</dbReference>